<name>A0A1C0YTG1_9BACL</name>
<proteinExistence type="predicted"/>
<dbReference type="EMBL" id="MATO01000037">
    <property type="protein sequence ID" value="OCS90429.1"/>
    <property type="molecule type" value="Genomic_DNA"/>
</dbReference>
<dbReference type="RefSeq" id="WP_066464656.1">
    <property type="nucleotide sequence ID" value="NZ_MATO01000037.1"/>
</dbReference>
<sequence length="80" mass="9390">MRYFVVQIEQQYVANRYASSQLTHDVEEAFAYTSYDEAIAAANELRGIVVEQYVSYEELDDIDFEQMELLDESFQVDYLA</sequence>
<dbReference type="Proteomes" id="UP000093482">
    <property type="component" value="Unassembled WGS sequence"/>
</dbReference>
<reference evidence="1 2" key="1">
    <citation type="submission" date="2016-07" db="EMBL/GenBank/DDBJ databases">
        <title>Caryophanon latum genome sequencing.</title>
        <authorList>
            <person name="Verma A."/>
            <person name="Pal Y."/>
            <person name="Krishnamurthi S."/>
        </authorList>
    </citation>
    <scope>NUCLEOTIDE SEQUENCE [LARGE SCALE GENOMIC DNA]</scope>
    <source>
        <strain evidence="1 2">DSM 14151</strain>
    </source>
</reference>
<dbReference type="AlphaFoldDB" id="A0A1C0YTG1"/>
<dbReference type="OrthoDB" id="9896945at2"/>
<protein>
    <submittedName>
        <fullName evidence="1">Uncharacterized protein</fullName>
    </submittedName>
</protein>
<comment type="caution">
    <text evidence="1">The sequence shown here is derived from an EMBL/GenBank/DDBJ whole genome shotgun (WGS) entry which is preliminary data.</text>
</comment>
<keyword evidence="2" id="KW-1185">Reference proteome</keyword>
<evidence type="ECO:0000313" key="1">
    <source>
        <dbReference type="EMBL" id="OCS90429.1"/>
    </source>
</evidence>
<accession>A0A1C0YTG1</accession>
<evidence type="ECO:0000313" key="2">
    <source>
        <dbReference type="Proteomes" id="UP000093482"/>
    </source>
</evidence>
<organism evidence="1 2">
    <name type="scientific">Caryophanon latum</name>
    <dbReference type="NCBI Taxonomy" id="33977"/>
    <lineage>
        <taxon>Bacteria</taxon>
        <taxon>Bacillati</taxon>
        <taxon>Bacillota</taxon>
        <taxon>Bacilli</taxon>
        <taxon>Bacillales</taxon>
        <taxon>Caryophanaceae</taxon>
        <taxon>Caryophanon</taxon>
    </lineage>
</organism>
<gene>
    <name evidence="1" type="ORF">A6K76_11225</name>
</gene>